<evidence type="ECO:0000256" key="2">
    <source>
        <dbReference type="SAM" id="SignalP"/>
    </source>
</evidence>
<dbReference type="Proteomes" id="UP000605733">
    <property type="component" value="Unassembled WGS sequence"/>
</dbReference>
<name>A0ABQ1WPL7_9FLAO</name>
<dbReference type="RefSeq" id="WP_011709023.1">
    <property type="nucleotide sequence ID" value="NZ_BMIX01000006.1"/>
</dbReference>
<organism evidence="3 4">
    <name type="scientific">Christiangramia forsetii</name>
    <dbReference type="NCBI Taxonomy" id="411153"/>
    <lineage>
        <taxon>Bacteria</taxon>
        <taxon>Pseudomonadati</taxon>
        <taxon>Bacteroidota</taxon>
        <taxon>Flavobacteriia</taxon>
        <taxon>Flavobacteriales</taxon>
        <taxon>Flavobacteriaceae</taxon>
        <taxon>Christiangramia</taxon>
    </lineage>
</organism>
<keyword evidence="1" id="KW-0175">Coiled coil</keyword>
<evidence type="ECO:0008006" key="5">
    <source>
        <dbReference type="Google" id="ProtNLM"/>
    </source>
</evidence>
<keyword evidence="2" id="KW-0732">Signal</keyword>
<evidence type="ECO:0000256" key="1">
    <source>
        <dbReference type="SAM" id="Coils"/>
    </source>
</evidence>
<accession>A0ABQ1WPL7</accession>
<keyword evidence="4" id="KW-1185">Reference proteome</keyword>
<feature type="chain" id="PRO_5046692301" description="Secreted protein" evidence="2">
    <location>
        <begin position="26"/>
        <end position="97"/>
    </location>
</feature>
<reference evidence="4" key="1">
    <citation type="journal article" date="2019" name="Int. J. Syst. Evol. Microbiol.">
        <title>The Global Catalogue of Microorganisms (GCM) 10K type strain sequencing project: providing services to taxonomists for standard genome sequencing and annotation.</title>
        <authorList>
            <consortium name="The Broad Institute Genomics Platform"/>
            <consortium name="The Broad Institute Genome Sequencing Center for Infectious Disease"/>
            <person name="Wu L."/>
            <person name="Ma J."/>
        </authorList>
    </citation>
    <scope>NUCLEOTIDE SEQUENCE [LARGE SCALE GENOMIC DNA]</scope>
    <source>
        <strain evidence="4">CGMCC 1.15422</strain>
    </source>
</reference>
<sequence>MNKKKKLIIALVFTLGFVATGSAQSDKLMKKVTEKVEKLNQQIVDGEGEAISAEQRGKITVFEIERIKKIRKVKKSGVEDDDLKEARKEINKVKTNN</sequence>
<proteinExistence type="predicted"/>
<protein>
    <recommendedName>
        <fullName evidence="5">Secreted protein</fullName>
    </recommendedName>
</protein>
<feature type="coiled-coil region" evidence="1">
    <location>
        <begin position="22"/>
        <end position="56"/>
    </location>
</feature>
<dbReference type="EMBL" id="BMIX01000006">
    <property type="protein sequence ID" value="GGG40978.1"/>
    <property type="molecule type" value="Genomic_DNA"/>
</dbReference>
<evidence type="ECO:0000313" key="3">
    <source>
        <dbReference type="EMBL" id="GGG40978.1"/>
    </source>
</evidence>
<evidence type="ECO:0000313" key="4">
    <source>
        <dbReference type="Proteomes" id="UP000605733"/>
    </source>
</evidence>
<feature type="signal peptide" evidence="2">
    <location>
        <begin position="1"/>
        <end position="25"/>
    </location>
</feature>
<comment type="caution">
    <text evidence="3">The sequence shown here is derived from an EMBL/GenBank/DDBJ whole genome shotgun (WGS) entry which is preliminary data.</text>
</comment>
<gene>
    <name evidence="3" type="ORF">GCM10011532_25900</name>
</gene>